<protein>
    <submittedName>
        <fullName evidence="2">Uncharacterized protein</fullName>
    </submittedName>
</protein>
<name>A0A3M7P959_BRAPC</name>
<dbReference type="Proteomes" id="UP000276133">
    <property type="component" value="Unassembled WGS sequence"/>
</dbReference>
<keyword evidence="3" id="KW-1185">Reference proteome</keyword>
<evidence type="ECO:0000313" key="2">
    <source>
        <dbReference type="EMBL" id="RMZ95582.1"/>
    </source>
</evidence>
<gene>
    <name evidence="2" type="ORF">BpHYR1_052564</name>
</gene>
<organism evidence="2 3">
    <name type="scientific">Brachionus plicatilis</name>
    <name type="common">Marine rotifer</name>
    <name type="synonym">Brachionus muelleri</name>
    <dbReference type="NCBI Taxonomy" id="10195"/>
    <lineage>
        <taxon>Eukaryota</taxon>
        <taxon>Metazoa</taxon>
        <taxon>Spiralia</taxon>
        <taxon>Gnathifera</taxon>
        <taxon>Rotifera</taxon>
        <taxon>Eurotatoria</taxon>
        <taxon>Monogononta</taxon>
        <taxon>Pseudotrocha</taxon>
        <taxon>Ploima</taxon>
        <taxon>Brachionidae</taxon>
        <taxon>Brachionus</taxon>
    </lineage>
</organism>
<comment type="caution">
    <text evidence="2">The sequence shown here is derived from an EMBL/GenBank/DDBJ whole genome shotgun (WGS) entry which is preliminary data.</text>
</comment>
<sequence>MPHLENKNTFKYSLPRRHYNTLQLEDIDVMNLVSQCNYRQLIIDFKTLKNFTHFSELVVVRCGKPFNSTEPLLNLSDEMTHKTIFGGLRRHFSHLLRIITINQLKISTPFRTVNVAERGIRCCISPLVAGSLSSEDSSSEVSKPQTNSSNGG</sequence>
<dbReference type="EMBL" id="REGN01012368">
    <property type="protein sequence ID" value="RMZ95582.1"/>
    <property type="molecule type" value="Genomic_DNA"/>
</dbReference>
<feature type="compositionally biased region" description="Low complexity" evidence="1">
    <location>
        <begin position="131"/>
        <end position="142"/>
    </location>
</feature>
<evidence type="ECO:0000256" key="1">
    <source>
        <dbReference type="SAM" id="MobiDB-lite"/>
    </source>
</evidence>
<feature type="compositionally biased region" description="Polar residues" evidence="1">
    <location>
        <begin position="143"/>
        <end position="152"/>
    </location>
</feature>
<feature type="region of interest" description="Disordered" evidence="1">
    <location>
        <begin position="131"/>
        <end position="152"/>
    </location>
</feature>
<dbReference type="AlphaFoldDB" id="A0A3M7P959"/>
<evidence type="ECO:0000313" key="3">
    <source>
        <dbReference type="Proteomes" id="UP000276133"/>
    </source>
</evidence>
<reference evidence="2 3" key="1">
    <citation type="journal article" date="2018" name="Sci. Rep.">
        <title>Genomic signatures of local adaptation to the degree of environmental predictability in rotifers.</title>
        <authorList>
            <person name="Franch-Gras L."/>
            <person name="Hahn C."/>
            <person name="Garcia-Roger E.M."/>
            <person name="Carmona M.J."/>
            <person name="Serra M."/>
            <person name="Gomez A."/>
        </authorList>
    </citation>
    <scope>NUCLEOTIDE SEQUENCE [LARGE SCALE GENOMIC DNA]</scope>
    <source>
        <strain evidence="2">HYR1</strain>
    </source>
</reference>
<proteinExistence type="predicted"/>
<accession>A0A3M7P959</accession>